<keyword evidence="3" id="KW-1185">Reference proteome</keyword>
<keyword evidence="1" id="KW-0732">Signal</keyword>
<sequence length="164" mass="18255">MRPLFMLLLSSTTIASAAQAAPVDALKPMAFLAGHCWKGDFPEGKQSDEHCFQWKYDGNVLSDVHTVRTPGKPDYVGETIYYYDSAAKQVAFLYVENGGGYSRGTMTPTATGLEFPATQYVANGQSLTYRVRWTPSGADAYEAFSEMNIKDKWVTQFKLVLKKQ</sequence>
<name>A0A6A7MX98_9BURK</name>
<evidence type="ECO:0000256" key="1">
    <source>
        <dbReference type="SAM" id="SignalP"/>
    </source>
</evidence>
<feature type="signal peptide" evidence="1">
    <location>
        <begin position="1"/>
        <end position="20"/>
    </location>
</feature>
<dbReference type="Proteomes" id="UP000440498">
    <property type="component" value="Unassembled WGS sequence"/>
</dbReference>
<dbReference type="AlphaFoldDB" id="A0A6A7MX98"/>
<protein>
    <recommendedName>
        <fullName evidence="4">DUF1579 domain-containing protein</fullName>
    </recommendedName>
</protein>
<proteinExistence type="predicted"/>
<accession>A0A6A7MX98</accession>
<dbReference type="RefSeq" id="WP_152836765.1">
    <property type="nucleotide sequence ID" value="NZ_WHUG01000002.1"/>
</dbReference>
<evidence type="ECO:0008006" key="4">
    <source>
        <dbReference type="Google" id="ProtNLM"/>
    </source>
</evidence>
<feature type="chain" id="PRO_5025338788" description="DUF1579 domain-containing protein" evidence="1">
    <location>
        <begin position="21"/>
        <end position="164"/>
    </location>
</feature>
<organism evidence="2 3">
    <name type="scientific">Rugamonas aquatica</name>
    <dbReference type="NCBI Taxonomy" id="2743357"/>
    <lineage>
        <taxon>Bacteria</taxon>
        <taxon>Pseudomonadati</taxon>
        <taxon>Pseudomonadota</taxon>
        <taxon>Betaproteobacteria</taxon>
        <taxon>Burkholderiales</taxon>
        <taxon>Oxalobacteraceae</taxon>
        <taxon>Telluria group</taxon>
        <taxon>Rugamonas</taxon>
    </lineage>
</organism>
<gene>
    <name evidence="2" type="ORF">GEV02_04415</name>
</gene>
<evidence type="ECO:0000313" key="2">
    <source>
        <dbReference type="EMBL" id="MQA37383.1"/>
    </source>
</evidence>
<comment type="caution">
    <text evidence="2">The sequence shown here is derived from an EMBL/GenBank/DDBJ whole genome shotgun (WGS) entry which is preliminary data.</text>
</comment>
<dbReference type="EMBL" id="WHUG01000002">
    <property type="protein sequence ID" value="MQA37383.1"/>
    <property type="molecule type" value="Genomic_DNA"/>
</dbReference>
<reference evidence="2 3" key="1">
    <citation type="submission" date="2019-10" db="EMBL/GenBank/DDBJ databases">
        <title>Two novel species isolated from a subtropical stream in China.</title>
        <authorList>
            <person name="Lu H."/>
        </authorList>
    </citation>
    <scope>NUCLEOTIDE SEQUENCE [LARGE SCALE GENOMIC DNA]</scope>
    <source>
        <strain evidence="2 3">FT29W</strain>
    </source>
</reference>
<evidence type="ECO:0000313" key="3">
    <source>
        <dbReference type="Proteomes" id="UP000440498"/>
    </source>
</evidence>